<feature type="chain" id="PRO_5047462728" evidence="1">
    <location>
        <begin position="20"/>
        <end position="268"/>
    </location>
</feature>
<reference evidence="3" key="1">
    <citation type="journal article" date="2019" name="Int. J. Syst. Evol. Microbiol.">
        <title>The Global Catalogue of Microorganisms (GCM) 10K type strain sequencing project: providing services to taxonomists for standard genome sequencing and annotation.</title>
        <authorList>
            <consortium name="The Broad Institute Genomics Platform"/>
            <consortium name="The Broad Institute Genome Sequencing Center for Infectious Disease"/>
            <person name="Wu L."/>
            <person name="Ma J."/>
        </authorList>
    </citation>
    <scope>NUCLEOTIDE SEQUENCE [LARGE SCALE GENOMIC DNA]</scope>
    <source>
        <strain evidence="3">CGMCC 4.7455</strain>
    </source>
</reference>
<keyword evidence="3" id="KW-1185">Reference proteome</keyword>
<dbReference type="PROSITE" id="PS51257">
    <property type="entry name" value="PROKAR_LIPOPROTEIN"/>
    <property type="match status" value="1"/>
</dbReference>
<comment type="caution">
    <text evidence="2">The sequence shown here is derived from an EMBL/GenBank/DDBJ whole genome shotgun (WGS) entry which is preliminary data.</text>
</comment>
<keyword evidence="1" id="KW-0732">Signal</keyword>
<evidence type="ECO:0000256" key="1">
    <source>
        <dbReference type="SAM" id="SignalP"/>
    </source>
</evidence>
<organism evidence="2 3">
    <name type="scientific">Streptomyces desertarenae</name>
    <dbReference type="NCBI Taxonomy" id="2666184"/>
    <lineage>
        <taxon>Bacteria</taxon>
        <taxon>Bacillati</taxon>
        <taxon>Actinomycetota</taxon>
        <taxon>Actinomycetes</taxon>
        <taxon>Kitasatosporales</taxon>
        <taxon>Streptomycetaceae</taxon>
        <taxon>Streptomyces</taxon>
    </lineage>
</organism>
<accession>A0ABW4PS68</accession>
<protein>
    <submittedName>
        <fullName evidence="2">Uncharacterized protein</fullName>
    </submittedName>
</protein>
<gene>
    <name evidence="2" type="ORF">ACFSJS_25475</name>
</gene>
<name>A0ABW4PS68_9ACTN</name>
<sequence>MKKTVTVLLSCLLVMVLTACDAFTRNSSEPLTPMPDNVPTGPVFKTADDVVTALERGGIECVVLRRRANGSGLDCMTEVDGEKVENEVHVLDPKTFSRDEIGDSIASWRTPPRPRTLVAAGNWYIRVLNPLYAPEIAEALDAVVLPPLFPLPDIPGEPRYADLDALAGALEASVGCADRKPEEGTENVVTCVTEGAEEACARLELHATPAARDEAIRLAISVPELPRYIVTAANWSVQFCDHSTGRTAARELGAAVVDHRGGPRAPAP</sequence>
<evidence type="ECO:0000313" key="3">
    <source>
        <dbReference type="Proteomes" id="UP001597365"/>
    </source>
</evidence>
<dbReference type="EMBL" id="JBHUFU010000022">
    <property type="protein sequence ID" value="MFD1832970.1"/>
    <property type="molecule type" value="Genomic_DNA"/>
</dbReference>
<feature type="signal peptide" evidence="1">
    <location>
        <begin position="1"/>
        <end position="19"/>
    </location>
</feature>
<dbReference type="RefSeq" id="WP_380904388.1">
    <property type="nucleotide sequence ID" value="NZ_JBHUFU010000022.1"/>
</dbReference>
<proteinExistence type="predicted"/>
<dbReference type="Proteomes" id="UP001597365">
    <property type="component" value="Unassembled WGS sequence"/>
</dbReference>
<evidence type="ECO:0000313" key="2">
    <source>
        <dbReference type="EMBL" id="MFD1832970.1"/>
    </source>
</evidence>